<dbReference type="Proteomes" id="UP000224006">
    <property type="component" value="Chromosome VI"/>
</dbReference>
<dbReference type="SUPFAM" id="SSF46579">
    <property type="entry name" value="Prefoldin"/>
    <property type="match status" value="1"/>
</dbReference>
<gene>
    <name evidence="2" type="ORF">BESB_065850</name>
</gene>
<dbReference type="CDD" id="cd23158">
    <property type="entry name" value="Prefoldin_UXT"/>
    <property type="match status" value="1"/>
</dbReference>
<proteinExistence type="predicted"/>
<dbReference type="InterPro" id="IPR004127">
    <property type="entry name" value="Prefoldin_subunit_alpha"/>
</dbReference>
<sequence>MSRASQKPAEASARAPKAGLAAESPSEGGVDLQQLVLKSESVVDDVLRQQLKEVQRQQEKIFQDLLNVQRLLDYLPLLQLQQKEEIRARRRERRVLRGLKLFAGEVTSSSDSEPEESRLSASNAEGAEAGEAETKPSSRGEAREGAQETRRPSGSEKKECEEPVSVDALVNIGCNTYLRARGDDVGKLLIKVGFEFYLEMSLEEATEFLTKKEALLIIKYEYWSGKCADIKAQIQMLLQAIAAVVEEPALQAFPFA</sequence>
<dbReference type="InterPro" id="IPR009053">
    <property type="entry name" value="Prefoldin"/>
</dbReference>
<dbReference type="AlphaFoldDB" id="A0A2A9MGM8"/>
<evidence type="ECO:0000256" key="1">
    <source>
        <dbReference type="SAM" id="MobiDB-lite"/>
    </source>
</evidence>
<dbReference type="KEGG" id="bbes:BESB_065850"/>
<dbReference type="OrthoDB" id="433124at2759"/>
<feature type="region of interest" description="Disordered" evidence="1">
    <location>
        <begin position="106"/>
        <end position="160"/>
    </location>
</feature>
<evidence type="ECO:0008006" key="4">
    <source>
        <dbReference type="Google" id="ProtNLM"/>
    </source>
</evidence>
<dbReference type="Pfam" id="PF02996">
    <property type="entry name" value="Prefoldin"/>
    <property type="match status" value="1"/>
</dbReference>
<keyword evidence="3" id="KW-1185">Reference proteome</keyword>
<protein>
    <recommendedName>
        <fullName evidence="4">Prefoldin subunit</fullName>
    </recommendedName>
</protein>
<reference evidence="2 3" key="1">
    <citation type="submission" date="2017-09" db="EMBL/GenBank/DDBJ databases">
        <title>Genome sequencing of Besnoitia besnoiti strain Bb-Ger1.</title>
        <authorList>
            <person name="Schares G."/>
            <person name="Venepally P."/>
            <person name="Lorenzi H.A."/>
        </authorList>
    </citation>
    <scope>NUCLEOTIDE SEQUENCE [LARGE SCALE GENOMIC DNA]</scope>
    <source>
        <strain evidence="2 3">Bb-Ger1</strain>
    </source>
</reference>
<evidence type="ECO:0000313" key="3">
    <source>
        <dbReference type="Proteomes" id="UP000224006"/>
    </source>
</evidence>
<feature type="compositionally biased region" description="Basic and acidic residues" evidence="1">
    <location>
        <begin position="132"/>
        <end position="160"/>
    </location>
</feature>
<dbReference type="RefSeq" id="XP_029218561.1">
    <property type="nucleotide sequence ID" value="XM_029364978.1"/>
</dbReference>
<dbReference type="STRING" id="94643.A0A2A9MGM8"/>
<organism evidence="2 3">
    <name type="scientific">Besnoitia besnoiti</name>
    <name type="common">Apicomplexan protozoan</name>
    <dbReference type="NCBI Taxonomy" id="94643"/>
    <lineage>
        <taxon>Eukaryota</taxon>
        <taxon>Sar</taxon>
        <taxon>Alveolata</taxon>
        <taxon>Apicomplexa</taxon>
        <taxon>Conoidasida</taxon>
        <taxon>Coccidia</taxon>
        <taxon>Eucoccidiorida</taxon>
        <taxon>Eimeriorina</taxon>
        <taxon>Sarcocystidae</taxon>
        <taxon>Besnoitia</taxon>
    </lineage>
</organism>
<feature type="region of interest" description="Disordered" evidence="1">
    <location>
        <begin position="1"/>
        <end position="28"/>
    </location>
</feature>
<dbReference type="Gene3D" id="1.10.287.370">
    <property type="match status" value="1"/>
</dbReference>
<comment type="caution">
    <text evidence="2">The sequence shown here is derived from an EMBL/GenBank/DDBJ whole genome shotgun (WGS) entry which is preliminary data.</text>
</comment>
<dbReference type="EMBL" id="NWUJ01000006">
    <property type="protein sequence ID" value="PFH34552.1"/>
    <property type="molecule type" value="Genomic_DNA"/>
</dbReference>
<dbReference type="VEuPathDB" id="ToxoDB:BESB_065850"/>
<evidence type="ECO:0000313" key="2">
    <source>
        <dbReference type="EMBL" id="PFH34552.1"/>
    </source>
</evidence>
<name>A0A2A9MGM8_BESBE</name>
<accession>A0A2A9MGM8</accession>
<dbReference type="GeneID" id="40311511"/>